<accession>A0A7N2N6T2</accession>
<dbReference type="AlphaFoldDB" id="A0A7N2N6T2"/>
<protein>
    <submittedName>
        <fullName evidence="1">Uncharacterized protein</fullName>
    </submittedName>
</protein>
<name>A0A7N2N6T2_QUELO</name>
<keyword evidence="2" id="KW-1185">Reference proteome</keyword>
<sequence length="73" mass="8283">MAAFKDCQNLQNTKTHETCLEGDYHVTLEAELENFLVPYESTVNLAITMMNDPMLQIDCFESLDVPAEESNLL</sequence>
<evidence type="ECO:0000313" key="1">
    <source>
        <dbReference type="EnsemblPlants" id="QL93p0107_0597:mrna:CDS:1"/>
    </source>
</evidence>
<evidence type="ECO:0000313" key="2">
    <source>
        <dbReference type="Proteomes" id="UP000594261"/>
    </source>
</evidence>
<dbReference type="Proteomes" id="UP000594261">
    <property type="component" value="Unassembled WGS sequence"/>
</dbReference>
<reference evidence="1" key="1">
    <citation type="submission" date="2021-01" db="UniProtKB">
        <authorList>
            <consortium name="EnsemblPlants"/>
        </authorList>
    </citation>
    <scope>IDENTIFICATION</scope>
</reference>
<proteinExistence type="predicted"/>
<dbReference type="EnsemblPlants" id="QL93p0107_0597:mrna">
    <property type="protein sequence ID" value="QL93p0107_0597:mrna:CDS:1"/>
    <property type="gene ID" value="QL93p0107_0597"/>
</dbReference>
<dbReference type="InParanoid" id="A0A7N2N6T2"/>
<organism evidence="1 2">
    <name type="scientific">Quercus lobata</name>
    <name type="common">Valley oak</name>
    <dbReference type="NCBI Taxonomy" id="97700"/>
    <lineage>
        <taxon>Eukaryota</taxon>
        <taxon>Viridiplantae</taxon>
        <taxon>Streptophyta</taxon>
        <taxon>Embryophyta</taxon>
        <taxon>Tracheophyta</taxon>
        <taxon>Spermatophyta</taxon>
        <taxon>Magnoliopsida</taxon>
        <taxon>eudicotyledons</taxon>
        <taxon>Gunneridae</taxon>
        <taxon>Pentapetalae</taxon>
        <taxon>rosids</taxon>
        <taxon>fabids</taxon>
        <taxon>Fagales</taxon>
        <taxon>Fagaceae</taxon>
        <taxon>Quercus</taxon>
    </lineage>
</organism>
<dbReference type="Gramene" id="QL93p0107_0597:mrna">
    <property type="protein sequence ID" value="QL93p0107_0597:mrna:CDS:1"/>
    <property type="gene ID" value="QL93p0107_0597"/>
</dbReference>